<reference evidence="1" key="2">
    <citation type="submission" date="2020-08" db="EMBL/GenBank/DDBJ databases">
        <title>Draft Genome Sequence of Cumin Blight Pathogen Alternaria burnsii.</title>
        <authorList>
            <person name="Feng Z."/>
        </authorList>
    </citation>
    <scope>NUCLEOTIDE SEQUENCE</scope>
    <source>
        <strain evidence="1">CBS107.38</strain>
    </source>
</reference>
<dbReference type="GeneID" id="62204917"/>
<protein>
    <submittedName>
        <fullName evidence="1">Uncharacterized protein</fullName>
    </submittedName>
</protein>
<keyword evidence="2" id="KW-1185">Reference proteome</keyword>
<dbReference type="Proteomes" id="UP000596902">
    <property type="component" value="Unassembled WGS sequence"/>
</dbReference>
<dbReference type="PANTHER" id="PTHR42085:SF1">
    <property type="entry name" value="F-BOX DOMAIN-CONTAINING PROTEIN"/>
    <property type="match status" value="1"/>
</dbReference>
<proteinExistence type="predicted"/>
<gene>
    <name evidence="1" type="ORF">GT037_006692</name>
</gene>
<accession>A0A8H7B8Y3</accession>
<evidence type="ECO:0000313" key="2">
    <source>
        <dbReference type="Proteomes" id="UP000596902"/>
    </source>
</evidence>
<dbReference type="PANTHER" id="PTHR42085">
    <property type="entry name" value="F-BOX DOMAIN-CONTAINING PROTEIN"/>
    <property type="match status" value="1"/>
</dbReference>
<comment type="caution">
    <text evidence="1">The sequence shown here is derived from an EMBL/GenBank/DDBJ whole genome shotgun (WGS) entry which is preliminary data.</text>
</comment>
<evidence type="ECO:0000313" key="1">
    <source>
        <dbReference type="EMBL" id="KAF7674929.1"/>
    </source>
</evidence>
<dbReference type="RefSeq" id="XP_038785211.1">
    <property type="nucleotide sequence ID" value="XM_038931739.1"/>
</dbReference>
<organism evidence="1 2">
    <name type="scientific">Alternaria burnsii</name>
    <dbReference type="NCBI Taxonomy" id="1187904"/>
    <lineage>
        <taxon>Eukaryota</taxon>
        <taxon>Fungi</taxon>
        <taxon>Dikarya</taxon>
        <taxon>Ascomycota</taxon>
        <taxon>Pezizomycotina</taxon>
        <taxon>Dothideomycetes</taxon>
        <taxon>Pleosporomycetidae</taxon>
        <taxon>Pleosporales</taxon>
        <taxon>Pleosporineae</taxon>
        <taxon>Pleosporaceae</taxon>
        <taxon>Alternaria</taxon>
        <taxon>Alternaria sect. Alternaria</taxon>
    </lineage>
</organism>
<sequence>MLSSVACLPIRPREEDKSILHDTTKESHMKSRCRAEAKEITTLNRENSPLLRLPGELRNRIYEYALCQDWRMKLNANPFRNDSPRIHKRYFKDLQRVLQTTGACKQMHKEMALLYFKFGTFIVNGSPYAFVNQWLIHRSLPQQQAITRLVFPCTYELSYSVRESWMRGNFRGADFRPRDVTNLKLPIVLPGLRKITISIDVRTPERHIGNGTMPRLSILQLEEWTAYDIEVFKEACLGVAVAIKYQFCRALYYMA</sequence>
<dbReference type="EMBL" id="JAAABM010000009">
    <property type="protein sequence ID" value="KAF7674929.1"/>
    <property type="molecule type" value="Genomic_DNA"/>
</dbReference>
<name>A0A8H7B8Y3_9PLEO</name>
<dbReference type="InterPro" id="IPR038883">
    <property type="entry name" value="AN11006-like"/>
</dbReference>
<dbReference type="AlphaFoldDB" id="A0A8H7B8Y3"/>
<reference evidence="1" key="1">
    <citation type="submission" date="2020-01" db="EMBL/GenBank/DDBJ databases">
        <authorList>
            <person name="Feng Z.H.Z."/>
        </authorList>
    </citation>
    <scope>NUCLEOTIDE SEQUENCE</scope>
    <source>
        <strain evidence="1">CBS107.38</strain>
    </source>
</reference>